<protein>
    <submittedName>
        <fullName evidence="2">Uncharacterized protein</fullName>
    </submittedName>
</protein>
<evidence type="ECO:0000256" key="1">
    <source>
        <dbReference type="SAM" id="Phobius"/>
    </source>
</evidence>
<proteinExistence type="predicted"/>
<keyword evidence="3" id="KW-1185">Reference proteome</keyword>
<evidence type="ECO:0000313" key="3">
    <source>
        <dbReference type="Proteomes" id="UP001432099"/>
    </source>
</evidence>
<dbReference type="EMBL" id="AP028127">
    <property type="protein sequence ID" value="BEH90771.1"/>
    <property type="molecule type" value="Genomic_DNA"/>
</dbReference>
<gene>
    <name evidence="2" type="ORF">T23_08730</name>
</gene>
<name>A0ABN6ZB06_9FIRM</name>
<sequence>MAEIILLIVIAGLVLGGLCLLFVGLGVFQLMMKGIALTRITVIFSLGVLVVLLCLTVGHVIRVISYFEALLKAKTHER</sequence>
<dbReference type="RefSeq" id="WP_161831657.1">
    <property type="nucleotide sequence ID" value="NZ_AP028127.1"/>
</dbReference>
<feature type="transmembrane region" description="Helical" evidence="1">
    <location>
        <begin position="40"/>
        <end position="61"/>
    </location>
</feature>
<keyword evidence="1" id="KW-0812">Transmembrane</keyword>
<evidence type="ECO:0000313" key="2">
    <source>
        <dbReference type="EMBL" id="BEH90771.1"/>
    </source>
</evidence>
<feature type="transmembrane region" description="Helical" evidence="1">
    <location>
        <begin position="6"/>
        <end position="28"/>
    </location>
</feature>
<accession>A0ABN6ZB06</accession>
<keyword evidence="1" id="KW-0472">Membrane</keyword>
<dbReference type="Proteomes" id="UP001432099">
    <property type="component" value="Chromosome"/>
</dbReference>
<organism evidence="2 3">
    <name type="scientific">Turicibacter faecis</name>
    <dbReference type="NCBI Taxonomy" id="2963365"/>
    <lineage>
        <taxon>Bacteria</taxon>
        <taxon>Bacillati</taxon>
        <taxon>Bacillota</taxon>
        <taxon>Erysipelotrichia</taxon>
        <taxon>Erysipelotrichales</taxon>
        <taxon>Turicibacteraceae</taxon>
        <taxon>Turicibacter</taxon>
    </lineage>
</organism>
<keyword evidence="1" id="KW-1133">Transmembrane helix</keyword>
<reference evidence="2" key="1">
    <citation type="journal article" date="2024" name="Int. J. Syst. Evol. Microbiol.">
        <title>Turicibacter faecis sp. nov., isolated from faeces of heart failure mouse model.</title>
        <authorList>
            <person name="Imamura Y."/>
            <person name="Motooka D."/>
            <person name="Nakajima Y."/>
            <person name="Ito S."/>
            <person name="Kitakaze M."/>
            <person name="Iida T."/>
            <person name="Nakamura S."/>
        </authorList>
    </citation>
    <scope>NUCLEOTIDE SEQUENCE</scope>
    <source>
        <strain evidence="2">TC023</strain>
    </source>
</reference>